<comment type="subcellular location">
    <subcellularLocation>
        <location evidence="1">Membrane</location>
    </subcellularLocation>
    <subcellularLocation>
        <location evidence="5">Mitochondrion inner membrane</location>
        <topology evidence="5">Multi-pass membrane protein</topology>
    </subcellularLocation>
</comment>
<keyword evidence="3 5" id="KW-1133">Transmembrane helix</keyword>
<evidence type="ECO:0000256" key="3">
    <source>
        <dbReference type="ARBA" id="ARBA00022989"/>
    </source>
</evidence>
<feature type="region of interest" description="Disordered" evidence="6">
    <location>
        <begin position="82"/>
        <end position="132"/>
    </location>
</feature>
<dbReference type="GO" id="GO:0005743">
    <property type="term" value="C:mitochondrial inner membrane"/>
    <property type="evidence" value="ECO:0007669"/>
    <property type="project" value="UniProtKB-SubCell"/>
</dbReference>
<gene>
    <name evidence="7" type="ORF">B0H66DRAFT_545264</name>
</gene>
<comment type="caution">
    <text evidence="7">The sequence shown here is derived from an EMBL/GenBank/DDBJ whole genome shotgun (WGS) entry which is preliminary data.</text>
</comment>
<comment type="similarity">
    <text evidence="5">Belongs to the SURF1 family.</text>
</comment>
<accession>A0AAE0MFT5</accession>
<evidence type="ECO:0000256" key="6">
    <source>
        <dbReference type="SAM" id="MobiDB-lite"/>
    </source>
</evidence>
<reference evidence="7" key="2">
    <citation type="submission" date="2023-06" db="EMBL/GenBank/DDBJ databases">
        <authorList>
            <consortium name="Lawrence Berkeley National Laboratory"/>
            <person name="Haridas S."/>
            <person name="Hensen N."/>
            <person name="Bonometti L."/>
            <person name="Westerberg I."/>
            <person name="Brannstrom I.O."/>
            <person name="Guillou S."/>
            <person name="Cros-Aarteil S."/>
            <person name="Calhoun S."/>
            <person name="Kuo A."/>
            <person name="Mondo S."/>
            <person name="Pangilinan J."/>
            <person name="Riley R."/>
            <person name="Labutti K."/>
            <person name="Andreopoulos B."/>
            <person name="Lipzen A."/>
            <person name="Chen C."/>
            <person name="Yanf M."/>
            <person name="Daum C."/>
            <person name="Ng V."/>
            <person name="Clum A."/>
            <person name="Steindorff A."/>
            <person name="Ohm R."/>
            <person name="Martin F."/>
            <person name="Silar P."/>
            <person name="Natvig D."/>
            <person name="Lalanne C."/>
            <person name="Gautier V."/>
            <person name="Ament-Velasquez S.L."/>
            <person name="Kruys A."/>
            <person name="Hutchinson M.I."/>
            <person name="Powell A.J."/>
            <person name="Barry K."/>
            <person name="Miller A.N."/>
            <person name="Grigoriev I.V."/>
            <person name="Debuchy R."/>
            <person name="Gladieux P."/>
            <person name="Thoren M.H."/>
            <person name="Johannesson H."/>
        </authorList>
    </citation>
    <scope>NUCLEOTIDE SEQUENCE</scope>
    <source>
        <strain evidence="7">CBS 118394</strain>
    </source>
</reference>
<keyword evidence="2 5" id="KW-0812">Transmembrane</keyword>
<evidence type="ECO:0000256" key="2">
    <source>
        <dbReference type="ARBA" id="ARBA00022692"/>
    </source>
</evidence>
<keyword evidence="4 5" id="KW-0472">Membrane</keyword>
<dbReference type="PANTHER" id="PTHR23427:SF2">
    <property type="entry name" value="SURFEIT LOCUS PROTEIN 1"/>
    <property type="match status" value="1"/>
</dbReference>
<dbReference type="InterPro" id="IPR045214">
    <property type="entry name" value="Surf1/Surf4"/>
</dbReference>
<dbReference type="GO" id="GO:0033617">
    <property type="term" value="P:mitochondrial respiratory chain complex IV assembly"/>
    <property type="evidence" value="ECO:0007669"/>
    <property type="project" value="TreeGrafter"/>
</dbReference>
<evidence type="ECO:0000313" key="8">
    <source>
        <dbReference type="Proteomes" id="UP001283341"/>
    </source>
</evidence>
<dbReference type="Pfam" id="PF02104">
    <property type="entry name" value="SURF1"/>
    <property type="match status" value="1"/>
</dbReference>
<evidence type="ECO:0000256" key="4">
    <source>
        <dbReference type="ARBA" id="ARBA00023136"/>
    </source>
</evidence>
<dbReference type="AlphaFoldDB" id="A0AAE0MFT5"/>
<keyword evidence="5" id="KW-0999">Mitochondrion inner membrane</keyword>
<organism evidence="7 8">
    <name type="scientific">Apodospora peruviana</name>
    <dbReference type="NCBI Taxonomy" id="516989"/>
    <lineage>
        <taxon>Eukaryota</taxon>
        <taxon>Fungi</taxon>
        <taxon>Dikarya</taxon>
        <taxon>Ascomycota</taxon>
        <taxon>Pezizomycotina</taxon>
        <taxon>Sordariomycetes</taxon>
        <taxon>Sordariomycetidae</taxon>
        <taxon>Sordariales</taxon>
        <taxon>Lasiosphaeriaceae</taxon>
        <taxon>Apodospora</taxon>
    </lineage>
</organism>
<reference evidence="7" key="1">
    <citation type="journal article" date="2023" name="Mol. Phylogenet. Evol.">
        <title>Genome-scale phylogeny and comparative genomics of the fungal order Sordariales.</title>
        <authorList>
            <person name="Hensen N."/>
            <person name="Bonometti L."/>
            <person name="Westerberg I."/>
            <person name="Brannstrom I.O."/>
            <person name="Guillou S."/>
            <person name="Cros-Aarteil S."/>
            <person name="Calhoun S."/>
            <person name="Haridas S."/>
            <person name="Kuo A."/>
            <person name="Mondo S."/>
            <person name="Pangilinan J."/>
            <person name="Riley R."/>
            <person name="LaButti K."/>
            <person name="Andreopoulos B."/>
            <person name="Lipzen A."/>
            <person name="Chen C."/>
            <person name="Yan M."/>
            <person name="Daum C."/>
            <person name="Ng V."/>
            <person name="Clum A."/>
            <person name="Steindorff A."/>
            <person name="Ohm R.A."/>
            <person name="Martin F."/>
            <person name="Silar P."/>
            <person name="Natvig D.O."/>
            <person name="Lalanne C."/>
            <person name="Gautier V."/>
            <person name="Ament-Velasquez S.L."/>
            <person name="Kruys A."/>
            <person name="Hutchinson M.I."/>
            <person name="Powell A.J."/>
            <person name="Barry K."/>
            <person name="Miller A.N."/>
            <person name="Grigoriev I.V."/>
            <person name="Debuchy R."/>
            <person name="Gladieux P."/>
            <person name="Hiltunen Thoren M."/>
            <person name="Johannesson H."/>
        </authorList>
    </citation>
    <scope>NUCLEOTIDE SEQUENCE</scope>
    <source>
        <strain evidence="7">CBS 118394</strain>
    </source>
</reference>
<dbReference type="PROSITE" id="PS50895">
    <property type="entry name" value="SURF1"/>
    <property type="match status" value="1"/>
</dbReference>
<sequence>MVRGWKFVPSPPPSPLSRLWDKPGNKFIHLGLSTTNHTMAGTRTILGSLIRPPSSTKAYRAVPTAPIGSRCLSTAQPQKCPSHRVLLHASPASRRPSPSRRRRPLSTSSRIDRQPGDNPSFTSVLDNPPELVRTGRRHGPGLIILAIIPVTAFILGCWQVQRLQWKTDLIAKCEDRLVREPLPLPPRVDPDAIADFDYRRVWTTGRFRHDKEMLVGPRMREGEQGYMVITPLERADDPGATVLVNRGWISKKLGDQSLRPDSLTTGEVRVEGMLREPWKKNMFTPVNRPDKGEFYFPDVNEMAALAGSQPVWIEQTMSPDILQVYDYEARGIPLGRPAEVNLRNNHAQYIFTWFGLSVATSIMFYLVVKKAPSDIARRVRHNRSW</sequence>
<dbReference type="EMBL" id="JAUEDM010000001">
    <property type="protein sequence ID" value="KAK3330932.1"/>
    <property type="molecule type" value="Genomic_DNA"/>
</dbReference>
<keyword evidence="5" id="KW-0496">Mitochondrion</keyword>
<keyword evidence="8" id="KW-1185">Reference proteome</keyword>
<dbReference type="PANTHER" id="PTHR23427">
    <property type="entry name" value="SURFEIT LOCUS PROTEIN"/>
    <property type="match status" value="1"/>
</dbReference>
<protein>
    <recommendedName>
        <fullName evidence="5">SURF1-like protein</fullName>
    </recommendedName>
</protein>
<evidence type="ECO:0000256" key="5">
    <source>
        <dbReference type="RuleBase" id="RU363076"/>
    </source>
</evidence>
<evidence type="ECO:0000256" key="1">
    <source>
        <dbReference type="ARBA" id="ARBA00004370"/>
    </source>
</evidence>
<dbReference type="InterPro" id="IPR002994">
    <property type="entry name" value="Surf1/Shy1"/>
</dbReference>
<comment type="function">
    <text evidence="5">Probably involved in the biogenesis of the COX complex.</text>
</comment>
<name>A0AAE0MFT5_9PEZI</name>
<dbReference type="Proteomes" id="UP001283341">
    <property type="component" value="Unassembled WGS sequence"/>
</dbReference>
<comment type="caution">
    <text evidence="5">Lacks conserved residue(s) required for the propagation of feature annotation.</text>
</comment>
<dbReference type="CDD" id="cd06662">
    <property type="entry name" value="SURF1"/>
    <property type="match status" value="1"/>
</dbReference>
<evidence type="ECO:0000313" key="7">
    <source>
        <dbReference type="EMBL" id="KAK3330932.1"/>
    </source>
</evidence>
<feature type="transmembrane region" description="Helical" evidence="5">
    <location>
        <begin position="349"/>
        <end position="368"/>
    </location>
</feature>
<proteinExistence type="inferred from homology"/>